<dbReference type="InterPro" id="IPR003399">
    <property type="entry name" value="Mce/MlaD"/>
</dbReference>
<dbReference type="KEGG" id="mcoo:MCOO_23920"/>
<feature type="domain" description="Mammalian cell entry C-terminal" evidence="3">
    <location>
        <begin position="124"/>
        <end position="281"/>
    </location>
</feature>
<reference evidence="4 5" key="1">
    <citation type="journal article" date="2019" name="Emerg. Microbes Infect.">
        <title>Comprehensive subspecies identification of 175 nontuberculous mycobacteria species based on 7547 genomic profiles.</title>
        <authorList>
            <person name="Matsumoto Y."/>
            <person name="Kinjo T."/>
            <person name="Motooka D."/>
            <person name="Nabeya D."/>
            <person name="Jung N."/>
            <person name="Uechi K."/>
            <person name="Horii T."/>
            <person name="Iida T."/>
            <person name="Fujita J."/>
            <person name="Nakamura S."/>
        </authorList>
    </citation>
    <scope>NUCLEOTIDE SEQUENCE [LARGE SCALE GENOMIC DNA]</scope>
    <source>
        <strain evidence="4 5">JCM 12404</strain>
    </source>
</reference>
<dbReference type="EMBL" id="AP022569">
    <property type="protein sequence ID" value="BBX46377.1"/>
    <property type="molecule type" value="Genomic_DNA"/>
</dbReference>
<evidence type="ECO:0000313" key="5">
    <source>
        <dbReference type="Proteomes" id="UP000465866"/>
    </source>
</evidence>
<gene>
    <name evidence="4" type="ORF">MCOO_23920</name>
</gene>
<dbReference type="NCBIfam" id="TIGR00996">
    <property type="entry name" value="Mtu_fam_mce"/>
    <property type="match status" value="1"/>
</dbReference>
<feature type="compositionally biased region" description="Pro residues" evidence="1">
    <location>
        <begin position="436"/>
        <end position="445"/>
    </location>
</feature>
<dbReference type="Proteomes" id="UP000465866">
    <property type="component" value="Chromosome"/>
</dbReference>
<protein>
    <submittedName>
        <fullName evidence="4">Mammalian cell entry protein</fullName>
    </submittedName>
</protein>
<keyword evidence="5" id="KW-1185">Reference proteome</keyword>
<dbReference type="GO" id="GO:0005576">
    <property type="term" value="C:extracellular region"/>
    <property type="evidence" value="ECO:0007669"/>
    <property type="project" value="TreeGrafter"/>
</dbReference>
<sequence length="481" mass="50147">MSVTSRISRLPRNRLTSIAAVVLAGLLVAGAAFAVRQIFFGPNTITAYFTSATAIYPGDQVRVSGVKVGTIKSIEPQGTKAKMTLHVDRDVPIPADAKAVIVTQNLVAARYVELTPSYRTSGPVMADGAVIPVERTAVPVEWDEVKSQLMRLATDLGPNAKVSTPSISRFIDSAANALEGGNGEKLRQTLAQLSGVARTISNGSGNIVDIIKNLQIFVTALRDSNIQMVQFNNRLATLTSVVNDNKSELDAALTDLSSAVGEVQRFIAGTRDEASEQIDRLGKAIQPLVDQHMGLENILHGAPTALSNFFNDYNADTGTIVGGFGIADFANPVQSGLLLPLPIPGCGQVQAIGNVTSTESGKLCSLFLGPGLRVLNFNSLPIPIDPFIQKSVDPANVEYSEARLAPGGAGPKPGPPETPPAVSAYTGLNGDSAVPGPAPSVPLPRIPGAAMPLPPPPSRPEAPPPAPSVPGMLLPAEGPQP</sequence>
<name>A0A7I7KX31_9MYCO</name>
<evidence type="ECO:0000313" key="4">
    <source>
        <dbReference type="EMBL" id="BBX46377.1"/>
    </source>
</evidence>
<dbReference type="PANTHER" id="PTHR33371">
    <property type="entry name" value="INTERMEMBRANE PHOSPHOLIPID TRANSPORT SYSTEM BINDING PROTEIN MLAD-RELATED"/>
    <property type="match status" value="1"/>
</dbReference>
<dbReference type="InterPro" id="IPR024516">
    <property type="entry name" value="Mce_C"/>
</dbReference>
<accession>A0A7I7KX31</accession>
<evidence type="ECO:0000256" key="1">
    <source>
        <dbReference type="SAM" id="MobiDB-lite"/>
    </source>
</evidence>
<evidence type="ECO:0000259" key="3">
    <source>
        <dbReference type="Pfam" id="PF11887"/>
    </source>
</evidence>
<evidence type="ECO:0000259" key="2">
    <source>
        <dbReference type="Pfam" id="PF02470"/>
    </source>
</evidence>
<dbReference type="AlphaFoldDB" id="A0A7I7KX31"/>
<dbReference type="Pfam" id="PF11887">
    <property type="entry name" value="Mce4_CUP1"/>
    <property type="match status" value="1"/>
</dbReference>
<feature type="compositionally biased region" description="Pro residues" evidence="1">
    <location>
        <begin position="452"/>
        <end position="468"/>
    </location>
</feature>
<dbReference type="PANTHER" id="PTHR33371:SF4">
    <property type="entry name" value="INTERMEMBRANE PHOSPHOLIPID TRANSPORT SYSTEM BINDING PROTEIN MLAD"/>
    <property type="match status" value="1"/>
</dbReference>
<dbReference type="InterPro" id="IPR005693">
    <property type="entry name" value="Mce"/>
</dbReference>
<dbReference type="InterPro" id="IPR052336">
    <property type="entry name" value="MlaD_Phospholipid_Transporter"/>
</dbReference>
<organism evidence="4 5">
    <name type="scientific">Mycobacterium cookii</name>
    <dbReference type="NCBI Taxonomy" id="1775"/>
    <lineage>
        <taxon>Bacteria</taxon>
        <taxon>Bacillati</taxon>
        <taxon>Actinomycetota</taxon>
        <taxon>Actinomycetes</taxon>
        <taxon>Mycobacteriales</taxon>
        <taxon>Mycobacteriaceae</taxon>
        <taxon>Mycobacterium</taxon>
    </lineage>
</organism>
<feature type="domain" description="Mce/MlaD" evidence="2">
    <location>
        <begin position="42"/>
        <end position="116"/>
    </location>
</feature>
<dbReference type="Pfam" id="PF02470">
    <property type="entry name" value="MlaD"/>
    <property type="match status" value="1"/>
</dbReference>
<feature type="region of interest" description="Disordered" evidence="1">
    <location>
        <begin position="403"/>
        <end position="481"/>
    </location>
</feature>
<proteinExistence type="predicted"/>
<dbReference type="RefSeq" id="WP_179963374.1">
    <property type="nucleotide sequence ID" value="NZ_AP022569.1"/>
</dbReference>